<keyword evidence="4" id="KW-0805">Transcription regulation</keyword>
<feature type="compositionally biased region" description="Low complexity" evidence="11">
    <location>
        <begin position="131"/>
        <end position="147"/>
    </location>
</feature>
<evidence type="ECO:0000313" key="13">
    <source>
        <dbReference type="Proteomes" id="UP000694845"/>
    </source>
</evidence>
<dbReference type="PANTHER" id="PTHR15201:SF1">
    <property type="entry name" value="MEDIATOR OF RNA POLYMERASE II TRANSCRIPTION SUBUNIT 26"/>
    <property type="match status" value="1"/>
</dbReference>
<keyword evidence="5" id="KW-0010">Activator</keyword>
<dbReference type="GO" id="GO:0006357">
    <property type="term" value="P:regulation of transcription by RNA polymerase II"/>
    <property type="evidence" value="ECO:0007669"/>
    <property type="project" value="InterPro"/>
</dbReference>
<comment type="similarity">
    <text evidence="2">Belongs to the Mediator complex subunit 26 family.</text>
</comment>
<feature type="domain" description="TFIIS N-terminal" evidence="12">
    <location>
        <begin position="17"/>
        <end position="92"/>
    </location>
</feature>
<protein>
    <recommendedName>
        <fullName evidence="3">Mediator of RNA polymerase II transcription subunit 26</fullName>
    </recommendedName>
    <alternativeName>
        <fullName evidence="8">Cofactor required for Sp1 transcriptional activation subunit 7</fullName>
    </alternativeName>
    <alternativeName>
        <fullName evidence="9">Mediator complex subunit 26</fullName>
    </alternativeName>
</protein>
<evidence type="ECO:0000256" key="7">
    <source>
        <dbReference type="ARBA" id="ARBA00023242"/>
    </source>
</evidence>
<dbReference type="Gene3D" id="1.20.930.10">
    <property type="entry name" value="Conserved domain common to transcription factors TFIIS, elongin A, CRSP70"/>
    <property type="match status" value="1"/>
</dbReference>
<dbReference type="SUPFAM" id="SSF47676">
    <property type="entry name" value="Conserved domain common to transcription factors TFIIS, elongin A, CRSP70"/>
    <property type="match status" value="1"/>
</dbReference>
<organism evidence="13 14">
    <name type="scientific">Acanthaster planci</name>
    <name type="common">Crown-of-thorns starfish</name>
    <dbReference type="NCBI Taxonomy" id="133434"/>
    <lineage>
        <taxon>Eukaryota</taxon>
        <taxon>Metazoa</taxon>
        <taxon>Echinodermata</taxon>
        <taxon>Eleutherozoa</taxon>
        <taxon>Asterozoa</taxon>
        <taxon>Asteroidea</taxon>
        <taxon>Valvatacea</taxon>
        <taxon>Valvatida</taxon>
        <taxon>Acanthasteridae</taxon>
        <taxon>Acanthaster</taxon>
    </lineage>
</organism>
<dbReference type="InterPro" id="IPR003617">
    <property type="entry name" value="TFIIS/CRSP70_N_sub"/>
</dbReference>
<evidence type="ECO:0000256" key="8">
    <source>
        <dbReference type="ARBA" id="ARBA00030125"/>
    </source>
</evidence>
<keyword evidence="13" id="KW-1185">Reference proteome</keyword>
<evidence type="ECO:0000256" key="9">
    <source>
        <dbReference type="ARBA" id="ARBA00031968"/>
    </source>
</evidence>
<sequence length="559" mass="60213">MYIYNYLAVGFNRVVPNSVEERGDGRFSNVINMVGVLEAIACLENIQITKEALEETRLGKIVNDIRKNTEDSALSVRCKKLVRVWSKQFVRGSPSAGKTASSSTQDATTNRQPTPPTQGTTSAQSSGGNRTPSLKTQTSTTPSSSSTVDKKKSENRKRRKLSTSPSTASPTGSATTSAKKLRPAASTPISNATKEQTNQETKNGMSAQREGSRSDLQSSKSAFSKVKPPEHKASSRTGSPALKVTGQSSPDLSKLNANTSKAHSKSPLLTKHTSSPVIGSKLSPAVVGSDKAGRSSPSVKAKQPRCSNSTDSNRLDVTDSTALTGERTQGTTHKDSAATNRLQSKSPNTHNTLQDSNSSSATVKLRSPAASVEERCATPTHTACCAPYISHDHMLPESQSSDQVLQETDSSRVSFSIFDDDYDEEDETLSEERYDRATVDFEKVPAVTSSLTQKADTDRPPSSNLVDDALPGADLEVDGQPMDAPEALPTQDAHVHLEEEPAPARPVTADDLTRVHSQQWDGVNGCYSDRNEWSDWTQCLSITTQDDNALHILPYICLD</sequence>
<feature type="compositionally biased region" description="Polar residues" evidence="11">
    <location>
        <begin position="245"/>
        <end position="261"/>
    </location>
</feature>
<dbReference type="Pfam" id="PF15693">
    <property type="entry name" value="Med26_C"/>
    <property type="match status" value="1"/>
</dbReference>
<feature type="region of interest" description="Disordered" evidence="11">
    <location>
        <begin position="92"/>
        <end position="366"/>
    </location>
</feature>
<dbReference type="InterPro" id="IPR042376">
    <property type="entry name" value="MED26"/>
</dbReference>
<evidence type="ECO:0000256" key="10">
    <source>
        <dbReference type="PROSITE-ProRule" id="PRU00649"/>
    </source>
</evidence>
<feature type="compositionally biased region" description="Polar residues" evidence="11">
    <location>
        <begin position="318"/>
        <end position="362"/>
    </location>
</feature>
<evidence type="ECO:0000256" key="3">
    <source>
        <dbReference type="ARBA" id="ARBA00019686"/>
    </source>
</evidence>
<dbReference type="KEGG" id="aplc:110989559"/>
<dbReference type="SMART" id="SM00509">
    <property type="entry name" value="TFS2N"/>
    <property type="match status" value="1"/>
</dbReference>
<feature type="compositionally biased region" description="Polar residues" evidence="11">
    <location>
        <begin position="96"/>
        <end position="130"/>
    </location>
</feature>
<dbReference type="PROSITE" id="PS51319">
    <property type="entry name" value="TFIIS_N"/>
    <property type="match status" value="1"/>
</dbReference>
<gene>
    <name evidence="14" type="primary">LOC110989559</name>
</gene>
<dbReference type="GeneID" id="110989559"/>
<feature type="compositionally biased region" description="Low complexity" evidence="11">
    <location>
        <begin position="162"/>
        <end position="178"/>
    </location>
</feature>
<keyword evidence="6" id="KW-0804">Transcription</keyword>
<dbReference type="Pfam" id="PF08711">
    <property type="entry name" value="Med26"/>
    <property type="match status" value="1"/>
</dbReference>
<evidence type="ECO:0000256" key="1">
    <source>
        <dbReference type="ARBA" id="ARBA00004123"/>
    </source>
</evidence>
<dbReference type="InterPro" id="IPR017923">
    <property type="entry name" value="TFIIS_N"/>
</dbReference>
<dbReference type="RefSeq" id="XP_022109732.1">
    <property type="nucleotide sequence ID" value="XM_022254040.1"/>
</dbReference>
<dbReference type="InterPro" id="IPR035441">
    <property type="entry name" value="TFIIS/LEDGF_dom_sf"/>
</dbReference>
<accession>A0A8B7ZXB0</accession>
<comment type="subcellular location">
    <subcellularLocation>
        <location evidence="1 10">Nucleus</location>
    </subcellularLocation>
</comment>
<evidence type="ECO:0000256" key="6">
    <source>
        <dbReference type="ARBA" id="ARBA00023163"/>
    </source>
</evidence>
<feature type="compositionally biased region" description="Polar residues" evidence="11">
    <location>
        <begin position="448"/>
        <end position="465"/>
    </location>
</feature>
<dbReference type="AlphaFoldDB" id="A0A8B7ZXB0"/>
<evidence type="ECO:0000313" key="14">
    <source>
        <dbReference type="RefSeq" id="XP_022109732.1"/>
    </source>
</evidence>
<proteinExistence type="inferred from homology"/>
<dbReference type="InterPro" id="IPR031416">
    <property type="entry name" value="Med26_C"/>
</dbReference>
<dbReference type="GO" id="GO:0070847">
    <property type="term" value="C:core mediator complex"/>
    <property type="evidence" value="ECO:0007669"/>
    <property type="project" value="TreeGrafter"/>
</dbReference>
<evidence type="ECO:0000256" key="4">
    <source>
        <dbReference type="ARBA" id="ARBA00023015"/>
    </source>
</evidence>
<reference evidence="14" key="1">
    <citation type="submission" date="2025-08" db="UniProtKB">
        <authorList>
            <consortium name="RefSeq"/>
        </authorList>
    </citation>
    <scope>IDENTIFICATION</scope>
</reference>
<dbReference type="GO" id="GO:0016592">
    <property type="term" value="C:mediator complex"/>
    <property type="evidence" value="ECO:0007669"/>
    <property type="project" value="InterPro"/>
</dbReference>
<feature type="compositionally biased region" description="Polar residues" evidence="11">
    <location>
        <begin position="187"/>
        <end position="206"/>
    </location>
</feature>
<name>A0A8B7ZXB0_ACAPL</name>
<evidence type="ECO:0000256" key="11">
    <source>
        <dbReference type="SAM" id="MobiDB-lite"/>
    </source>
</evidence>
<evidence type="ECO:0000256" key="5">
    <source>
        <dbReference type="ARBA" id="ARBA00023159"/>
    </source>
</evidence>
<evidence type="ECO:0000259" key="12">
    <source>
        <dbReference type="PROSITE" id="PS51319"/>
    </source>
</evidence>
<dbReference type="Proteomes" id="UP000694845">
    <property type="component" value="Unplaced"/>
</dbReference>
<dbReference type="PANTHER" id="PTHR15201">
    <property type="entry name" value="CRSP70"/>
    <property type="match status" value="1"/>
</dbReference>
<evidence type="ECO:0000256" key="2">
    <source>
        <dbReference type="ARBA" id="ARBA00009681"/>
    </source>
</evidence>
<dbReference type="GO" id="GO:0003712">
    <property type="term" value="F:transcription coregulator activity"/>
    <property type="evidence" value="ECO:0007669"/>
    <property type="project" value="TreeGrafter"/>
</dbReference>
<dbReference type="OrthoDB" id="10057627at2759"/>
<dbReference type="GO" id="GO:0010628">
    <property type="term" value="P:positive regulation of gene expression"/>
    <property type="evidence" value="ECO:0007669"/>
    <property type="project" value="TreeGrafter"/>
</dbReference>
<feature type="region of interest" description="Disordered" evidence="11">
    <location>
        <begin position="448"/>
        <end position="487"/>
    </location>
</feature>
<keyword evidence="7 10" id="KW-0539">Nucleus</keyword>